<dbReference type="EMBL" id="LHXN01000084">
    <property type="protein sequence ID" value="KXA92050.1"/>
    <property type="molecule type" value="Genomic_DNA"/>
</dbReference>
<evidence type="ECO:0000313" key="1">
    <source>
        <dbReference type="EMBL" id="KXA92050.1"/>
    </source>
</evidence>
<dbReference type="AlphaFoldDB" id="A0A133UCZ9"/>
<reference evidence="1 2" key="1">
    <citation type="journal article" date="2016" name="Sci. Rep.">
        <title>Metabolic traits of an uncultured archaeal lineage -MSBL1- from brine pools of the Red Sea.</title>
        <authorList>
            <person name="Mwirichia R."/>
            <person name="Alam I."/>
            <person name="Rashid M."/>
            <person name="Vinu M."/>
            <person name="Ba-Alawi W."/>
            <person name="Anthony Kamau A."/>
            <person name="Kamanda Ngugi D."/>
            <person name="Goker M."/>
            <person name="Klenk H.P."/>
            <person name="Bajic V."/>
            <person name="Stingl U."/>
        </authorList>
    </citation>
    <scope>NUCLEOTIDE SEQUENCE [LARGE SCALE GENOMIC DNA]</scope>
    <source>
        <strain evidence="1">SCGC-AAA259E17</strain>
    </source>
</reference>
<gene>
    <name evidence="1" type="ORF">AKJ64_04165</name>
</gene>
<accession>A0A133UCZ9</accession>
<dbReference type="Proteomes" id="UP000070373">
    <property type="component" value="Unassembled WGS sequence"/>
</dbReference>
<comment type="caution">
    <text evidence="1">The sequence shown here is derived from an EMBL/GenBank/DDBJ whole genome shotgun (WGS) entry which is preliminary data.</text>
</comment>
<evidence type="ECO:0000313" key="2">
    <source>
        <dbReference type="Proteomes" id="UP000070373"/>
    </source>
</evidence>
<protein>
    <submittedName>
        <fullName evidence="1">Uncharacterized protein</fullName>
    </submittedName>
</protein>
<sequence>MKKTSGIERIHGTDNIVFRKRNMHYATVGQRLEEVLKEHFDREVHMTCRSMRTVEGLTKKEWVS</sequence>
<proteinExistence type="predicted"/>
<name>A0A133UCZ9_9EURY</name>
<keyword evidence="2" id="KW-1185">Reference proteome</keyword>
<organism evidence="1 2">
    <name type="scientific">candidate division MSBL1 archaeon SCGC-AAA259E17</name>
    <dbReference type="NCBI Taxonomy" id="1698263"/>
    <lineage>
        <taxon>Archaea</taxon>
        <taxon>Methanobacteriati</taxon>
        <taxon>Methanobacteriota</taxon>
        <taxon>candidate division MSBL1</taxon>
    </lineage>
</organism>